<reference evidence="3 4" key="1">
    <citation type="journal article" date="2019" name="Emerg. Microbes Infect.">
        <title>Comprehensive subspecies identification of 175 nontuberculous mycobacteria species based on 7547 genomic profiles.</title>
        <authorList>
            <person name="Matsumoto Y."/>
            <person name="Kinjo T."/>
            <person name="Motooka D."/>
            <person name="Nabeya D."/>
            <person name="Jung N."/>
            <person name="Uechi K."/>
            <person name="Horii T."/>
            <person name="Iida T."/>
            <person name="Fujita J."/>
            <person name="Nakamura S."/>
        </authorList>
    </citation>
    <scope>NUCLEOTIDE SEQUENCE [LARGE SCALE GENOMIC DNA]</scope>
    <source>
        <strain evidence="3 4">JCM 30275</strain>
    </source>
</reference>
<evidence type="ECO:0008006" key="5">
    <source>
        <dbReference type="Google" id="ProtNLM"/>
    </source>
</evidence>
<keyword evidence="2" id="KW-0732">Signal</keyword>
<feature type="signal peptide" evidence="2">
    <location>
        <begin position="1"/>
        <end position="25"/>
    </location>
</feature>
<dbReference type="KEGG" id="many:MANY_17390"/>
<evidence type="ECO:0000313" key="4">
    <source>
        <dbReference type="Proteomes" id="UP000467249"/>
    </source>
</evidence>
<dbReference type="Proteomes" id="UP000467249">
    <property type="component" value="Chromosome"/>
</dbReference>
<sequence length="191" mass="19811">MGANRVTIMMAAALTIAGCSSPISISNDTNQSQAPAPPPAPTTRPSNDKLVNAFDYYAKTDDRAGYFFVSPSGSWRCVIVPRSWAGCQSASGSLGIQGAPQTITDDTGTGVTPNAIVVRTEGDPQFAAVSADQFKPPAGTAKTLPFGKILAAAGFHCNVQQATGIACLSEETDKGFTFSPTGASWQYTDVP</sequence>
<protein>
    <recommendedName>
        <fullName evidence="5">Lipoprotein</fullName>
    </recommendedName>
</protein>
<dbReference type="AlphaFoldDB" id="A0A6N4W8K7"/>
<organism evidence="3 4">
    <name type="scientific">Mycolicibacterium anyangense</name>
    <dbReference type="NCBI Taxonomy" id="1431246"/>
    <lineage>
        <taxon>Bacteria</taxon>
        <taxon>Bacillati</taxon>
        <taxon>Actinomycetota</taxon>
        <taxon>Actinomycetes</taxon>
        <taxon>Mycobacteriales</taxon>
        <taxon>Mycobacteriaceae</taxon>
        <taxon>Mycolicibacterium</taxon>
    </lineage>
</organism>
<feature type="region of interest" description="Disordered" evidence="1">
    <location>
        <begin position="25"/>
        <end position="47"/>
    </location>
</feature>
<name>A0A6N4W8K7_9MYCO</name>
<keyword evidence="4" id="KW-1185">Reference proteome</keyword>
<dbReference type="PROSITE" id="PS51257">
    <property type="entry name" value="PROKAR_LIPOPROTEIN"/>
    <property type="match status" value="1"/>
</dbReference>
<evidence type="ECO:0000256" key="2">
    <source>
        <dbReference type="SAM" id="SignalP"/>
    </source>
</evidence>
<gene>
    <name evidence="3" type="ORF">MANY_17390</name>
</gene>
<feature type="chain" id="PRO_5038378250" description="Lipoprotein" evidence="2">
    <location>
        <begin position="26"/>
        <end position="191"/>
    </location>
</feature>
<dbReference type="RefSeq" id="WP_246224254.1">
    <property type="nucleotide sequence ID" value="NZ_AP022620.1"/>
</dbReference>
<dbReference type="EMBL" id="AP022620">
    <property type="protein sequence ID" value="BBZ76402.1"/>
    <property type="molecule type" value="Genomic_DNA"/>
</dbReference>
<accession>A0A6N4W8K7</accession>
<evidence type="ECO:0000256" key="1">
    <source>
        <dbReference type="SAM" id="MobiDB-lite"/>
    </source>
</evidence>
<proteinExistence type="predicted"/>
<evidence type="ECO:0000313" key="3">
    <source>
        <dbReference type="EMBL" id="BBZ76402.1"/>
    </source>
</evidence>